<reference evidence="2 3" key="1">
    <citation type="submission" date="2016-03" db="EMBL/GenBank/DDBJ databases">
        <title>Whole genome sequencing of Grifola frondosa 9006-11.</title>
        <authorList>
            <person name="Min B."/>
            <person name="Park H."/>
            <person name="Kim J.-G."/>
            <person name="Cho H."/>
            <person name="Oh Y.-L."/>
            <person name="Kong W.-S."/>
            <person name="Choi I.-G."/>
        </authorList>
    </citation>
    <scope>NUCLEOTIDE SEQUENCE [LARGE SCALE GENOMIC DNA]</scope>
    <source>
        <strain evidence="2 3">9006-11</strain>
    </source>
</reference>
<feature type="compositionally biased region" description="Low complexity" evidence="1">
    <location>
        <begin position="149"/>
        <end position="159"/>
    </location>
</feature>
<evidence type="ECO:0000313" key="2">
    <source>
        <dbReference type="EMBL" id="OBZ75218.1"/>
    </source>
</evidence>
<feature type="region of interest" description="Disordered" evidence="1">
    <location>
        <begin position="1"/>
        <end position="106"/>
    </location>
</feature>
<keyword evidence="3" id="KW-1185">Reference proteome</keyword>
<feature type="region of interest" description="Disordered" evidence="1">
    <location>
        <begin position="121"/>
        <end position="162"/>
    </location>
</feature>
<evidence type="ECO:0000256" key="1">
    <source>
        <dbReference type="SAM" id="MobiDB-lite"/>
    </source>
</evidence>
<comment type="caution">
    <text evidence="2">The sequence shown here is derived from an EMBL/GenBank/DDBJ whole genome shotgun (WGS) entry which is preliminary data.</text>
</comment>
<name>A0A1C7MEJ6_GRIFR</name>
<dbReference type="AlphaFoldDB" id="A0A1C7MEJ6"/>
<protein>
    <submittedName>
        <fullName evidence="2">Uncharacterized protein</fullName>
    </submittedName>
</protein>
<feature type="compositionally biased region" description="Polar residues" evidence="1">
    <location>
        <begin position="21"/>
        <end position="36"/>
    </location>
</feature>
<accession>A0A1C7MEJ6</accession>
<dbReference type="Proteomes" id="UP000092993">
    <property type="component" value="Unassembled WGS sequence"/>
</dbReference>
<feature type="compositionally biased region" description="Polar residues" evidence="1">
    <location>
        <begin position="43"/>
        <end position="64"/>
    </location>
</feature>
<sequence>MWTQRLHRREADDHLGEDPKNNSTESITTPLESRSNGFAVDDQANSASGSASEQKPTEAPTSSVLARPKRTRQSARRNIPPLAPAGSAMVPLGSEGDPQESAATLPEQPGLLSRVRVVSGARKRAAATRKEPISRVSNQRPSTPPPPTKKVAVAATTTSGPSVVKTEQTLRSRSACLVLHPCRRPLRLLPRLSKRLRLCHFHGPMIRNLNLARVDLVEGAHLV</sequence>
<feature type="compositionally biased region" description="Basic and acidic residues" evidence="1">
    <location>
        <begin position="9"/>
        <end position="20"/>
    </location>
</feature>
<evidence type="ECO:0000313" key="3">
    <source>
        <dbReference type="Proteomes" id="UP000092993"/>
    </source>
</evidence>
<proteinExistence type="predicted"/>
<dbReference type="EMBL" id="LUGG01000004">
    <property type="protein sequence ID" value="OBZ75218.1"/>
    <property type="molecule type" value="Genomic_DNA"/>
</dbReference>
<gene>
    <name evidence="2" type="ORF">A0H81_04622</name>
</gene>
<organism evidence="2 3">
    <name type="scientific">Grifola frondosa</name>
    <name type="common">Maitake</name>
    <name type="synonym">Polyporus frondosus</name>
    <dbReference type="NCBI Taxonomy" id="5627"/>
    <lineage>
        <taxon>Eukaryota</taxon>
        <taxon>Fungi</taxon>
        <taxon>Dikarya</taxon>
        <taxon>Basidiomycota</taxon>
        <taxon>Agaricomycotina</taxon>
        <taxon>Agaricomycetes</taxon>
        <taxon>Polyporales</taxon>
        <taxon>Grifolaceae</taxon>
        <taxon>Grifola</taxon>
    </lineage>
</organism>